<proteinExistence type="predicted"/>
<sequence>MAYRNILFDLDGTLTDPKEGIFNSIRYALREMNIETPEEEQLLSFIGPPLFDSFKHHFSLTDDAAEEAVELYRVYFPEKGMYENHLYDGIPELLTQLKTAGKKIYLATSKPKVYATEILRHFGLLPFFDGISGPELDGTRNYKAEVIEFLIQVYGIVPDESLMIGDRLHDMKGAGVHNIKAVGVTYGYGSAEELHENGAWKLVGSVEELGEFLKEN</sequence>
<organism evidence="1 2">
    <name type="scientific">Prolixibacter bellariivorans</name>
    <dbReference type="NCBI Taxonomy" id="314319"/>
    <lineage>
        <taxon>Bacteria</taxon>
        <taxon>Pseudomonadati</taxon>
        <taxon>Bacteroidota</taxon>
        <taxon>Bacteroidia</taxon>
        <taxon>Marinilabiliales</taxon>
        <taxon>Prolixibacteraceae</taxon>
        <taxon>Prolixibacter</taxon>
    </lineage>
</organism>
<dbReference type="GO" id="GO:0004713">
    <property type="term" value="F:protein tyrosine kinase activity"/>
    <property type="evidence" value="ECO:0007669"/>
    <property type="project" value="TreeGrafter"/>
</dbReference>
<dbReference type="InterPro" id="IPR041492">
    <property type="entry name" value="HAD_2"/>
</dbReference>
<evidence type="ECO:0000313" key="1">
    <source>
        <dbReference type="EMBL" id="GET33873.1"/>
    </source>
</evidence>
<comment type="caution">
    <text evidence="1">The sequence shown here is derived from an EMBL/GenBank/DDBJ whole genome shotgun (WGS) entry which is preliminary data.</text>
</comment>
<dbReference type="AlphaFoldDB" id="A0A5M4B241"/>
<evidence type="ECO:0000313" key="2">
    <source>
        <dbReference type="Proteomes" id="UP000391834"/>
    </source>
</evidence>
<dbReference type="RefSeq" id="WP_025864562.1">
    <property type="nucleotide sequence ID" value="NZ_BLAX01000001.1"/>
</dbReference>
<dbReference type="Pfam" id="PF13419">
    <property type="entry name" value="HAD_2"/>
    <property type="match status" value="1"/>
</dbReference>
<dbReference type="InterPro" id="IPR023214">
    <property type="entry name" value="HAD_sf"/>
</dbReference>
<dbReference type="EMBL" id="BLAX01000001">
    <property type="protein sequence ID" value="GET33873.1"/>
    <property type="molecule type" value="Genomic_DNA"/>
</dbReference>
<dbReference type="InterPro" id="IPR050155">
    <property type="entry name" value="HAD-like_hydrolase_sf"/>
</dbReference>
<gene>
    <name evidence="1" type="ORF">PbJCM13498_27360</name>
</gene>
<dbReference type="InterPro" id="IPR036412">
    <property type="entry name" value="HAD-like_sf"/>
</dbReference>
<name>A0A5M4B241_9BACT</name>
<dbReference type="OrthoDB" id="9804442at2"/>
<dbReference type="InterPro" id="IPR023198">
    <property type="entry name" value="PGP-like_dom2"/>
</dbReference>
<dbReference type="PANTHER" id="PTHR43434:SF20">
    <property type="entry name" value="5'-NUCLEOTIDASE"/>
    <property type="match status" value="1"/>
</dbReference>
<dbReference type="GO" id="GO:0005829">
    <property type="term" value="C:cytosol"/>
    <property type="evidence" value="ECO:0007669"/>
    <property type="project" value="TreeGrafter"/>
</dbReference>
<dbReference type="PANTHER" id="PTHR43434">
    <property type="entry name" value="PHOSPHOGLYCOLATE PHOSPHATASE"/>
    <property type="match status" value="1"/>
</dbReference>
<dbReference type="Gene3D" id="3.40.50.1000">
    <property type="entry name" value="HAD superfamily/HAD-like"/>
    <property type="match status" value="1"/>
</dbReference>
<keyword evidence="2" id="KW-1185">Reference proteome</keyword>
<protein>
    <submittedName>
        <fullName evidence="1">Phosphoglycolate phosphatase</fullName>
    </submittedName>
</protein>
<reference evidence="1 2" key="1">
    <citation type="submission" date="2019-10" db="EMBL/GenBank/DDBJ databases">
        <title>Prolixibacter strains distinguished by the presence of nitrate reductase genes were adept at nitrate-dependent anaerobic corrosion of metallic iron and carbon steel.</title>
        <authorList>
            <person name="Iino T."/>
            <person name="Shono N."/>
            <person name="Ito K."/>
            <person name="Nakamura R."/>
            <person name="Sueoka K."/>
            <person name="Harayama S."/>
            <person name="Ohkuma M."/>
        </authorList>
    </citation>
    <scope>NUCLEOTIDE SEQUENCE [LARGE SCALE GENOMIC DNA]</scope>
    <source>
        <strain evidence="1 2">JCM 13498</strain>
    </source>
</reference>
<dbReference type="Gene3D" id="1.10.150.240">
    <property type="entry name" value="Putative phosphatase, domain 2"/>
    <property type="match status" value="1"/>
</dbReference>
<dbReference type="CDD" id="cd04302">
    <property type="entry name" value="HAD_5NT"/>
    <property type="match status" value="1"/>
</dbReference>
<dbReference type="Proteomes" id="UP000391834">
    <property type="component" value="Unassembled WGS sequence"/>
</dbReference>
<accession>A0A5M4B241</accession>
<dbReference type="SUPFAM" id="SSF56784">
    <property type="entry name" value="HAD-like"/>
    <property type="match status" value="1"/>
</dbReference>